<reference evidence="3 4" key="1">
    <citation type="journal article" date="2018" name="Evol. Lett.">
        <title>Horizontal gene cluster transfer increased hallucinogenic mushroom diversity.</title>
        <authorList>
            <person name="Reynolds H.T."/>
            <person name="Vijayakumar V."/>
            <person name="Gluck-Thaler E."/>
            <person name="Korotkin H.B."/>
            <person name="Matheny P.B."/>
            <person name="Slot J.C."/>
        </authorList>
    </citation>
    <scope>NUCLEOTIDE SEQUENCE [LARGE SCALE GENOMIC DNA]</scope>
    <source>
        <strain evidence="3 4">2631</strain>
    </source>
</reference>
<dbReference type="Pfam" id="PF11274">
    <property type="entry name" value="DUF3074"/>
    <property type="match status" value="1"/>
</dbReference>
<dbReference type="PANTHER" id="PTHR40370">
    <property type="entry name" value="EXPRESSED PROTEIN"/>
    <property type="match status" value="1"/>
</dbReference>
<feature type="compositionally biased region" description="Basic and acidic residues" evidence="1">
    <location>
        <begin position="231"/>
        <end position="243"/>
    </location>
</feature>
<comment type="caution">
    <text evidence="3">The sequence shown here is derived from an EMBL/GenBank/DDBJ whole genome shotgun (WGS) entry which is preliminary data.</text>
</comment>
<dbReference type="SUPFAM" id="SSF55961">
    <property type="entry name" value="Bet v1-like"/>
    <property type="match status" value="1"/>
</dbReference>
<sequence>IPPDSVLIAEAQALLTASRSWQPGNTYPKVKTFLHKEHDPARRKSQVWQCIVSELHKDEISFNAIWAKLGKNKLWNQKSHATNIEKVTRIKYFSEWQSIWTASIAYPPPMSPRVFTVYQTSTLLEYSHRRRGIVITLPIDLGSKSNENLAELEEKGVRGRFVSVEHLQEVNGDIIEWRRVISIDSGGSISRCWARRHTEKRIIDVSKLSFLLIEIENVRWIEWLKTLKQEETNEENRQEESPKRSSIGSLNAQSAKASADMFHYQDDGTNTETIVG</sequence>
<dbReference type="OrthoDB" id="6423603at2759"/>
<organism evidence="3 4">
    <name type="scientific">Psilocybe cyanescens</name>
    <dbReference type="NCBI Taxonomy" id="93625"/>
    <lineage>
        <taxon>Eukaryota</taxon>
        <taxon>Fungi</taxon>
        <taxon>Dikarya</taxon>
        <taxon>Basidiomycota</taxon>
        <taxon>Agaricomycotina</taxon>
        <taxon>Agaricomycetes</taxon>
        <taxon>Agaricomycetidae</taxon>
        <taxon>Agaricales</taxon>
        <taxon>Agaricineae</taxon>
        <taxon>Strophariaceae</taxon>
        <taxon>Psilocybe</taxon>
    </lineage>
</organism>
<evidence type="ECO:0000256" key="1">
    <source>
        <dbReference type="SAM" id="MobiDB-lite"/>
    </source>
</evidence>
<feature type="region of interest" description="Disordered" evidence="1">
    <location>
        <begin position="231"/>
        <end position="276"/>
    </location>
</feature>
<dbReference type="Proteomes" id="UP000283269">
    <property type="component" value="Unassembled WGS sequence"/>
</dbReference>
<keyword evidence="4" id="KW-1185">Reference proteome</keyword>
<proteinExistence type="predicted"/>
<feature type="non-terminal residue" evidence="3">
    <location>
        <position position="1"/>
    </location>
</feature>
<name>A0A409XST8_PSICY</name>
<dbReference type="PANTHER" id="PTHR40370:SF1">
    <property type="entry name" value="DUF3074 DOMAIN-CONTAINING PROTEIN"/>
    <property type="match status" value="1"/>
</dbReference>
<gene>
    <name evidence="3" type="ORF">CVT25_007802</name>
</gene>
<evidence type="ECO:0000259" key="2">
    <source>
        <dbReference type="Pfam" id="PF11274"/>
    </source>
</evidence>
<feature type="compositionally biased region" description="Polar residues" evidence="1">
    <location>
        <begin position="244"/>
        <end position="256"/>
    </location>
</feature>
<evidence type="ECO:0000313" key="3">
    <source>
        <dbReference type="EMBL" id="PPQ93889.1"/>
    </source>
</evidence>
<feature type="domain" description="DUF3074" evidence="2">
    <location>
        <begin position="48"/>
        <end position="204"/>
    </location>
</feature>
<dbReference type="AlphaFoldDB" id="A0A409XST8"/>
<protein>
    <recommendedName>
        <fullName evidence="2">DUF3074 domain-containing protein</fullName>
    </recommendedName>
</protein>
<evidence type="ECO:0000313" key="4">
    <source>
        <dbReference type="Proteomes" id="UP000283269"/>
    </source>
</evidence>
<dbReference type="EMBL" id="NHYD01000581">
    <property type="protein sequence ID" value="PPQ93889.1"/>
    <property type="molecule type" value="Genomic_DNA"/>
</dbReference>
<accession>A0A409XST8</accession>
<feature type="compositionally biased region" description="Polar residues" evidence="1">
    <location>
        <begin position="267"/>
        <end position="276"/>
    </location>
</feature>
<dbReference type="InterPro" id="IPR024500">
    <property type="entry name" value="DUF3074"/>
</dbReference>
<dbReference type="InParanoid" id="A0A409XST8"/>